<dbReference type="Gene3D" id="3.30.40.10">
    <property type="entry name" value="Zinc/RING finger domain, C3HC4 (zinc finger)"/>
    <property type="match status" value="1"/>
</dbReference>
<dbReference type="Gramene" id="PRQ21342">
    <property type="protein sequence ID" value="PRQ21342"/>
    <property type="gene ID" value="RchiOBHm_Chr7g0238151"/>
</dbReference>
<dbReference type="UniPathway" id="UPA00143"/>
<dbReference type="OMA" id="NQVDHPI"/>
<organism evidence="17 18">
    <name type="scientific">Rosa chinensis</name>
    <name type="common">China rose</name>
    <dbReference type="NCBI Taxonomy" id="74649"/>
    <lineage>
        <taxon>Eukaryota</taxon>
        <taxon>Viridiplantae</taxon>
        <taxon>Streptophyta</taxon>
        <taxon>Embryophyta</taxon>
        <taxon>Tracheophyta</taxon>
        <taxon>Spermatophyta</taxon>
        <taxon>Magnoliopsida</taxon>
        <taxon>eudicotyledons</taxon>
        <taxon>Gunneridae</taxon>
        <taxon>Pentapetalae</taxon>
        <taxon>rosids</taxon>
        <taxon>fabids</taxon>
        <taxon>Rosales</taxon>
        <taxon>Rosaceae</taxon>
        <taxon>Rosoideae</taxon>
        <taxon>Rosoideae incertae sedis</taxon>
        <taxon>Rosa</taxon>
    </lineage>
</organism>
<keyword evidence="7" id="KW-0479">Metal-binding</keyword>
<keyword evidence="9" id="KW-0833">Ubl conjugation pathway</keyword>
<dbReference type="InterPro" id="IPR013083">
    <property type="entry name" value="Znf_RING/FYVE/PHD"/>
</dbReference>
<keyword evidence="5" id="KW-0808">Transferase</keyword>
<evidence type="ECO:0000256" key="6">
    <source>
        <dbReference type="ARBA" id="ARBA00022692"/>
    </source>
</evidence>
<keyword evidence="10" id="KW-0862">Zinc</keyword>
<dbReference type="FunFam" id="3.30.40.10:FF:000233">
    <property type="entry name" value="RING-H2 finger protein ATL54"/>
    <property type="match status" value="1"/>
</dbReference>
<evidence type="ECO:0000256" key="9">
    <source>
        <dbReference type="ARBA" id="ARBA00022786"/>
    </source>
</evidence>
<comment type="subcellular location">
    <subcellularLocation>
        <location evidence="2">Membrane</location>
        <topology evidence="2">Single-pass membrane protein</topology>
    </subcellularLocation>
</comment>
<dbReference type="Pfam" id="PF13639">
    <property type="entry name" value="zf-RING_2"/>
    <property type="match status" value="1"/>
</dbReference>
<dbReference type="SUPFAM" id="SSF57850">
    <property type="entry name" value="RING/U-box"/>
    <property type="match status" value="1"/>
</dbReference>
<dbReference type="Proteomes" id="UP000238479">
    <property type="component" value="Chromosome 7"/>
</dbReference>
<evidence type="ECO:0000256" key="4">
    <source>
        <dbReference type="ARBA" id="ARBA00012483"/>
    </source>
</evidence>
<dbReference type="GO" id="GO:0061630">
    <property type="term" value="F:ubiquitin protein ligase activity"/>
    <property type="evidence" value="ECO:0007669"/>
    <property type="project" value="UniProtKB-EC"/>
</dbReference>
<dbReference type="GO" id="GO:0016567">
    <property type="term" value="P:protein ubiquitination"/>
    <property type="evidence" value="ECO:0007669"/>
    <property type="project" value="UniProtKB-UniPathway"/>
</dbReference>
<dbReference type="InterPro" id="IPR001841">
    <property type="entry name" value="Znf_RING"/>
</dbReference>
<comment type="pathway">
    <text evidence="3">Protein modification; protein ubiquitination.</text>
</comment>
<dbReference type="PANTHER" id="PTHR46913:SF19">
    <property type="entry name" value="RING-TYPE E3 UBIQUITIN TRANSFERASE"/>
    <property type="match status" value="1"/>
</dbReference>
<evidence type="ECO:0000256" key="8">
    <source>
        <dbReference type="ARBA" id="ARBA00022771"/>
    </source>
</evidence>
<evidence type="ECO:0000256" key="14">
    <source>
        <dbReference type="PROSITE-ProRule" id="PRU00175"/>
    </source>
</evidence>
<dbReference type="GO" id="GO:0008270">
    <property type="term" value="F:zinc ion binding"/>
    <property type="evidence" value="ECO:0007669"/>
    <property type="project" value="UniProtKB-KW"/>
</dbReference>
<evidence type="ECO:0000259" key="16">
    <source>
        <dbReference type="PROSITE" id="PS50089"/>
    </source>
</evidence>
<name>A0A2P6PHD5_ROSCH</name>
<evidence type="ECO:0000256" key="10">
    <source>
        <dbReference type="ARBA" id="ARBA00022833"/>
    </source>
</evidence>
<dbReference type="PROSITE" id="PS50089">
    <property type="entry name" value="ZF_RING_2"/>
    <property type="match status" value="1"/>
</dbReference>
<protein>
    <recommendedName>
        <fullName evidence="4">RING-type E3 ubiquitin transferase</fullName>
        <ecNumber evidence="4">2.3.2.27</ecNumber>
    </recommendedName>
</protein>
<proteinExistence type="inferred from homology"/>
<comment type="catalytic activity">
    <reaction evidence="1">
        <text>S-ubiquitinyl-[E2 ubiquitin-conjugating enzyme]-L-cysteine + [acceptor protein]-L-lysine = [E2 ubiquitin-conjugating enzyme]-L-cysteine + N(6)-ubiquitinyl-[acceptor protein]-L-lysine.</text>
        <dbReference type="EC" id="2.3.2.27"/>
    </reaction>
</comment>
<evidence type="ECO:0000313" key="17">
    <source>
        <dbReference type="EMBL" id="PRQ21342.1"/>
    </source>
</evidence>
<gene>
    <name evidence="17" type="ORF">RchiOBHm_Chr7g0238151</name>
</gene>
<dbReference type="EC" id="2.3.2.27" evidence="4"/>
<evidence type="ECO:0000256" key="15">
    <source>
        <dbReference type="SAM" id="Phobius"/>
    </source>
</evidence>
<evidence type="ECO:0000256" key="11">
    <source>
        <dbReference type="ARBA" id="ARBA00022989"/>
    </source>
</evidence>
<keyword evidence="8 14" id="KW-0863">Zinc-finger</keyword>
<dbReference type="GO" id="GO:0016020">
    <property type="term" value="C:membrane"/>
    <property type="evidence" value="ECO:0007669"/>
    <property type="project" value="UniProtKB-SubCell"/>
</dbReference>
<dbReference type="CDD" id="cd16461">
    <property type="entry name" value="RING-H2_EL5-like"/>
    <property type="match status" value="1"/>
</dbReference>
<accession>A0A2P6PHD5</accession>
<comment type="caution">
    <text evidence="17">The sequence shown here is derived from an EMBL/GenBank/DDBJ whole genome shotgun (WGS) entry which is preliminary data.</text>
</comment>
<keyword evidence="6 15" id="KW-0812">Transmembrane</keyword>
<dbReference type="AlphaFoldDB" id="A0A2P6PHD5"/>
<dbReference type="InterPro" id="IPR044600">
    <property type="entry name" value="ATL1/ATL16-like"/>
</dbReference>
<keyword evidence="18" id="KW-1185">Reference proteome</keyword>
<evidence type="ECO:0000256" key="5">
    <source>
        <dbReference type="ARBA" id="ARBA00022679"/>
    </source>
</evidence>
<sequence length="349" mass="39045">MAVIRHRKLFPAPFSSNQTDCPDCPDCTYDCYPYTDIYIPPPPPFPAIDQSDQNHHISPYVILFLSLLAGLFLLIAYYVIIVKSCSSFCSPNRNNGSPQSESTSGDEEFLAENQVDHPIWFITTVGLQQSIINSITVCKYKKCEGLIEGTECSVCLNEFHEDEMLRLLPKCSHAFHMNCIDTWLRSHTNCPLCRAYITSETLGNSNIVRLDLGSGDQNGDGIDTNGETLMEISEIESELDVNNQVGYDNQVCENRAGTEDDGEEHQFGNGTTSKEVITLNEVPLRRSISMDSSSAETKFHSDVARNRQSSIEQCLHISPVLMKRSFSCSGRSRLLSLRHKWGMNSVVPL</sequence>
<evidence type="ECO:0000256" key="3">
    <source>
        <dbReference type="ARBA" id="ARBA00004906"/>
    </source>
</evidence>
<dbReference type="PANTHER" id="PTHR46913">
    <property type="entry name" value="RING-H2 FINGER PROTEIN ATL16"/>
    <property type="match status" value="1"/>
</dbReference>
<evidence type="ECO:0000256" key="7">
    <source>
        <dbReference type="ARBA" id="ARBA00022723"/>
    </source>
</evidence>
<comment type="similarity">
    <text evidence="13">Belongs to the RING-type zinc finger family. ATL subfamily.</text>
</comment>
<feature type="domain" description="RING-type" evidence="16">
    <location>
        <begin position="152"/>
        <end position="194"/>
    </location>
</feature>
<reference evidence="17 18" key="1">
    <citation type="journal article" date="2018" name="Nat. Genet.">
        <title>The Rosa genome provides new insights in the design of modern roses.</title>
        <authorList>
            <person name="Bendahmane M."/>
        </authorList>
    </citation>
    <scope>NUCLEOTIDE SEQUENCE [LARGE SCALE GENOMIC DNA]</scope>
    <source>
        <strain evidence="18">cv. Old Blush</strain>
    </source>
</reference>
<evidence type="ECO:0000256" key="13">
    <source>
        <dbReference type="ARBA" id="ARBA00024209"/>
    </source>
</evidence>
<evidence type="ECO:0000256" key="1">
    <source>
        <dbReference type="ARBA" id="ARBA00000900"/>
    </source>
</evidence>
<dbReference type="EMBL" id="PDCK01000045">
    <property type="protein sequence ID" value="PRQ21342.1"/>
    <property type="molecule type" value="Genomic_DNA"/>
</dbReference>
<feature type="transmembrane region" description="Helical" evidence="15">
    <location>
        <begin position="60"/>
        <end position="80"/>
    </location>
</feature>
<evidence type="ECO:0000256" key="2">
    <source>
        <dbReference type="ARBA" id="ARBA00004167"/>
    </source>
</evidence>
<dbReference type="OrthoDB" id="9984778at2759"/>
<dbReference type="SMART" id="SM00184">
    <property type="entry name" value="RING"/>
    <property type="match status" value="1"/>
</dbReference>
<keyword evidence="11 15" id="KW-1133">Transmembrane helix</keyword>
<evidence type="ECO:0000256" key="12">
    <source>
        <dbReference type="ARBA" id="ARBA00023136"/>
    </source>
</evidence>
<evidence type="ECO:0000313" key="18">
    <source>
        <dbReference type="Proteomes" id="UP000238479"/>
    </source>
</evidence>
<keyword evidence="12 15" id="KW-0472">Membrane</keyword>